<dbReference type="PROSITE" id="PS50928">
    <property type="entry name" value="ABC_TM1"/>
    <property type="match status" value="1"/>
</dbReference>
<dbReference type="NCBIfam" id="TIGR01097">
    <property type="entry name" value="PhnE"/>
    <property type="match status" value="1"/>
</dbReference>
<dbReference type="PANTHER" id="PTHR30043:SF1">
    <property type="entry name" value="ABC TRANSPORT SYSTEM PERMEASE PROTEIN P69"/>
    <property type="match status" value="1"/>
</dbReference>
<organism evidence="9 10">
    <name type="scientific">Nisaea acidiphila</name>
    <dbReference type="NCBI Taxonomy" id="1862145"/>
    <lineage>
        <taxon>Bacteria</taxon>
        <taxon>Pseudomonadati</taxon>
        <taxon>Pseudomonadota</taxon>
        <taxon>Alphaproteobacteria</taxon>
        <taxon>Rhodospirillales</taxon>
        <taxon>Thalassobaculaceae</taxon>
        <taxon>Nisaea</taxon>
    </lineage>
</organism>
<dbReference type="Gene3D" id="1.10.3720.10">
    <property type="entry name" value="MetI-like"/>
    <property type="match status" value="1"/>
</dbReference>
<keyword evidence="6 7" id="KW-0472">Membrane</keyword>
<comment type="similarity">
    <text evidence="7">Belongs to the binding-protein-dependent transport system permease family.</text>
</comment>
<dbReference type="Proteomes" id="UP001060336">
    <property type="component" value="Chromosome"/>
</dbReference>
<gene>
    <name evidence="9" type="primary">phnE</name>
    <name evidence="9" type="ORF">NUH88_11850</name>
</gene>
<dbReference type="InterPro" id="IPR005769">
    <property type="entry name" value="PhnE/PtxC"/>
</dbReference>
<reference evidence="9" key="1">
    <citation type="submission" date="2022-08" db="EMBL/GenBank/DDBJ databases">
        <title>Nisaea acidiphila sp. nov., isolated from a marine algal debris and emended description of the genus Nisaea Urios et al. 2008.</title>
        <authorList>
            <person name="Kwon K."/>
        </authorList>
    </citation>
    <scope>NUCLEOTIDE SEQUENCE</scope>
    <source>
        <strain evidence="9">MEBiC11861</strain>
    </source>
</reference>
<dbReference type="InterPro" id="IPR035906">
    <property type="entry name" value="MetI-like_sf"/>
</dbReference>
<feature type="transmembrane region" description="Helical" evidence="7">
    <location>
        <begin position="83"/>
        <end position="109"/>
    </location>
</feature>
<evidence type="ECO:0000256" key="4">
    <source>
        <dbReference type="ARBA" id="ARBA00022692"/>
    </source>
</evidence>
<feature type="transmembrane region" description="Helical" evidence="7">
    <location>
        <begin position="210"/>
        <end position="227"/>
    </location>
</feature>
<dbReference type="InterPro" id="IPR000515">
    <property type="entry name" value="MetI-like"/>
</dbReference>
<keyword evidence="10" id="KW-1185">Reference proteome</keyword>
<keyword evidence="2 7" id="KW-0813">Transport</keyword>
<keyword evidence="4 7" id="KW-0812">Transmembrane</keyword>
<proteinExistence type="inferred from homology"/>
<sequence>MASDQSAAGRLPRVAKLDPLRFALAVAVGALLVASITEVTPSPERLAGAFPRMGSLLDRMLPPDTDPAFLGRMAVRLLETIQIAIAGTFFGILLSFPLAWCGAAGLSPLGPFRWAARAVVSLFRTVPDLVWALFFVSAVGLGAVAGTLTIIVDTAGFCGRFFAEAMEESDRQSREALDAAGARKVDILFSAVVPDCMPSFVNTSLFSLELAVRSSVVLGIVGAGGIGQELKTAFELFQYPKASAIILAIFVIVLVMERLTDWLRQRIG</sequence>
<dbReference type="Pfam" id="PF00528">
    <property type="entry name" value="BPD_transp_1"/>
    <property type="match status" value="1"/>
</dbReference>
<evidence type="ECO:0000256" key="5">
    <source>
        <dbReference type="ARBA" id="ARBA00022989"/>
    </source>
</evidence>
<keyword evidence="5 7" id="KW-1133">Transmembrane helix</keyword>
<feature type="transmembrane region" description="Helical" evidence="7">
    <location>
        <begin position="129"/>
        <end position="152"/>
    </location>
</feature>
<dbReference type="GO" id="GO:0015416">
    <property type="term" value="F:ABC-type phosphonate transporter activity"/>
    <property type="evidence" value="ECO:0007669"/>
    <property type="project" value="InterPro"/>
</dbReference>
<dbReference type="EMBL" id="CP102480">
    <property type="protein sequence ID" value="UUX48110.1"/>
    <property type="molecule type" value="Genomic_DNA"/>
</dbReference>
<dbReference type="CDD" id="cd06261">
    <property type="entry name" value="TM_PBP2"/>
    <property type="match status" value="1"/>
</dbReference>
<feature type="transmembrane region" description="Helical" evidence="7">
    <location>
        <begin position="239"/>
        <end position="256"/>
    </location>
</feature>
<evidence type="ECO:0000256" key="7">
    <source>
        <dbReference type="RuleBase" id="RU363032"/>
    </source>
</evidence>
<feature type="domain" description="ABC transmembrane type-1" evidence="8">
    <location>
        <begin position="77"/>
        <end position="260"/>
    </location>
</feature>
<evidence type="ECO:0000313" key="10">
    <source>
        <dbReference type="Proteomes" id="UP001060336"/>
    </source>
</evidence>
<dbReference type="AlphaFoldDB" id="A0A9J7ALS7"/>
<evidence type="ECO:0000256" key="3">
    <source>
        <dbReference type="ARBA" id="ARBA00022475"/>
    </source>
</evidence>
<dbReference type="GO" id="GO:0005886">
    <property type="term" value="C:plasma membrane"/>
    <property type="evidence" value="ECO:0007669"/>
    <property type="project" value="UniProtKB-SubCell"/>
</dbReference>
<keyword evidence="3" id="KW-1003">Cell membrane</keyword>
<protein>
    <submittedName>
        <fullName evidence="9">Phosphonate ABC transporter, permease protein PhnE</fullName>
    </submittedName>
</protein>
<name>A0A9J7ALS7_9PROT</name>
<evidence type="ECO:0000313" key="9">
    <source>
        <dbReference type="EMBL" id="UUX48110.1"/>
    </source>
</evidence>
<evidence type="ECO:0000256" key="2">
    <source>
        <dbReference type="ARBA" id="ARBA00022448"/>
    </source>
</evidence>
<evidence type="ECO:0000259" key="8">
    <source>
        <dbReference type="PROSITE" id="PS50928"/>
    </source>
</evidence>
<dbReference type="KEGG" id="naci:NUH88_11850"/>
<accession>A0A9J7ALS7</accession>
<dbReference type="RefSeq" id="WP_257766618.1">
    <property type="nucleotide sequence ID" value="NZ_CP102480.1"/>
</dbReference>
<evidence type="ECO:0000256" key="1">
    <source>
        <dbReference type="ARBA" id="ARBA00004651"/>
    </source>
</evidence>
<evidence type="ECO:0000256" key="6">
    <source>
        <dbReference type="ARBA" id="ARBA00023136"/>
    </source>
</evidence>
<dbReference type="SUPFAM" id="SSF161098">
    <property type="entry name" value="MetI-like"/>
    <property type="match status" value="1"/>
</dbReference>
<comment type="subcellular location">
    <subcellularLocation>
        <location evidence="1 7">Cell membrane</location>
        <topology evidence="1 7">Multi-pass membrane protein</topology>
    </subcellularLocation>
</comment>
<dbReference type="PANTHER" id="PTHR30043">
    <property type="entry name" value="PHOSPHONATES TRANSPORT SYSTEM PERMEASE PROTEIN"/>
    <property type="match status" value="1"/>
</dbReference>